<dbReference type="InterPro" id="IPR018692">
    <property type="entry name" value="DUF2189"/>
</dbReference>
<keyword evidence="1" id="KW-1133">Transmembrane helix</keyword>
<name>A0A0P0EGW9_AZOBR</name>
<keyword evidence="1" id="KW-0472">Membrane</keyword>
<evidence type="ECO:0000313" key="5">
    <source>
        <dbReference type="Proteomes" id="UP001277471"/>
    </source>
</evidence>
<dbReference type="Pfam" id="PF09955">
    <property type="entry name" value="DUF2189"/>
    <property type="match status" value="1"/>
</dbReference>
<evidence type="ECO:0000313" key="4">
    <source>
        <dbReference type="Proteomes" id="UP000298774"/>
    </source>
</evidence>
<dbReference type="AlphaFoldDB" id="A0A0P0EGW9"/>
<evidence type="ECO:0000313" key="3">
    <source>
        <dbReference type="EMBL" id="QCO09919.1"/>
    </source>
</evidence>
<accession>A0A0P0EGW9</accession>
<reference evidence="2 5" key="2">
    <citation type="submission" date="2023-11" db="EMBL/GenBank/DDBJ databases">
        <title>MicrobeMod: A computational toolkit for identifying prokaryotic methylation and restriction-modification with nanopore sequencing.</title>
        <authorList>
            <person name="Crits-Christoph A."/>
            <person name="Kang S.C."/>
            <person name="Lee H."/>
            <person name="Ostrov N."/>
        </authorList>
    </citation>
    <scope>NUCLEOTIDE SEQUENCE [LARGE SCALE GENOMIC DNA]</scope>
    <source>
        <strain evidence="2 5">ATCC 29145</strain>
    </source>
</reference>
<feature type="transmembrane region" description="Helical" evidence="1">
    <location>
        <begin position="138"/>
        <end position="162"/>
    </location>
</feature>
<feature type="transmembrane region" description="Helical" evidence="1">
    <location>
        <begin position="238"/>
        <end position="264"/>
    </location>
</feature>
<keyword evidence="5" id="KW-1185">Reference proteome</keyword>
<proteinExistence type="predicted"/>
<organism evidence="3 4">
    <name type="scientific">Azospirillum brasilense</name>
    <dbReference type="NCBI Taxonomy" id="192"/>
    <lineage>
        <taxon>Bacteria</taxon>
        <taxon>Pseudomonadati</taxon>
        <taxon>Pseudomonadota</taxon>
        <taxon>Alphaproteobacteria</taxon>
        <taxon>Rhodospirillales</taxon>
        <taxon>Azospirillaceae</taxon>
        <taxon>Azospirillum</taxon>
    </lineage>
</organism>
<keyword evidence="1" id="KW-0812">Transmembrane</keyword>
<dbReference type="KEGG" id="abf:AMK58_05185"/>
<feature type="transmembrane region" description="Helical" evidence="1">
    <location>
        <begin position="87"/>
        <end position="107"/>
    </location>
</feature>
<dbReference type="Proteomes" id="UP001277471">
    <property type="component" value="Unassembled WGS sequence"/>
</dbReference>
<feature type="transmembrane region" description="Helical" evidence="1">
    <location>
        <begin position="182"/>
        <end position="211"/>
    </location>
</feature>
<dbReference type="EMBL" id="CP032339">
    <property type="protein sequence ID" value="QCO09919.1"/>
    <property type="molecule type" value="Genomic_DNA"/>
</dbReference>
<evidence type="ECO:0000313" key="2">
    <source>
        <dbReference type="EMBL" id="MDX5953531.1"/>
    </source>
</evidence>
<gene>
    <name evidence="3" type="ORF">D3868_13285</name>
    <name evidence="2" type="ORF">SIM66_20350</name>
</gene>
<reference evidence="3 4" key="1">
    <citation type="submission" date="2018-09" db="EMBL/GenBank/DDBJ databases">
        <title>Whole genome based analysis of evolution and adaptive divergence in Indian and Brazilian strains of Azospirillum brasilense.</title>
        <authorList>
            <person name="Singh C."/>
            <person name="Tripathi A.K."/>
        </authorList>
    </citation>
    <scope>NUCLEOTIDE SEQUENCE [LARGE SCALE GENOMIC DNA]</scope>
    <source>
        <strain evidence="3 4">MTCC4038</strain>
    </source>
</reference>
<dbReference type="Proteomes" id="UP000298774">
    <property type="component" value="Chromosome"/>
</dbReference>
<dbReference type="RefSeq" id="WP_035672554.1">
    <property type="nucleotide sequence ID" value="NZ_CP012914.1"/>
</dbReference>
<dbReference type="GeneID" id="56451506"/>
<dbReference type="EMBL" id="JAWXYC010000004">
    <property type="protein sequence ID" value="MDX5953531.1"/>
    <property type="molecule type" value="Genomic_DNA"/>
</dbReference>
<evidence type="ECO:0000256" key="1">
    <source>
        <dbReference type="SAM" id="Phobius"/>
    </source>
</evidence>
<protein>
    <submittedName>
        <fullName evidence="3">DUF2189 domain-containing protein</fullName>
    </submittedName>
</protein>
<sequence>MVDMSSHRGASQFHRPIRRKEPSEFHKPAPYLPRIRSVDVDRPWVWLSAGWRDMCASPTISAVYGLLAVLSSLALVAVLSMQDMQYLVLPMAAGFMLLGPVFAVGLYETSRLLERGETPTLMKVAGAYRRNGVQIAGIGLALMLAMLAWIRIAFLIFALFFATEPPAFDQLVDRVFFSAQTIPFLLTGTIVGGVIATAVFAISVVSIPMLLDRETDSFTAMATSVAVLRENLRTMAGWAFLIVLFTAAGMVTGFLGLALALPLIGHASWHCYRDLVGAD</sequence>
<feature type="transmembrane region" description="Helical" evidence="1">
    <location>
        <begin position="62"/>
        <end position="81"/>
    </location>
</feature>